<gene>
    <name evidence="1" type="ORF">I7I53_07188</name>
</gene>
<organism evidence="1 2">
    <name type="scientific">Ajellomyces capsulatus (strain H88)</name>
    <name type="common">Darling's disease fungus</name>
    <name type="synonym">Histoplasma capsulatum</name>
    <dbReference type="NCBI Taxonomy" id="544711"/>
    <lineage>
        <taxon>Eukaryota</taxon>
        <taxon>Fungi</taxon>
        <taxon>Dikarya</taxon>
        <taxon>Ascomycota</taxon>
        <taxon>Pezizomycotina</taxon>
        <taxon>Eurotiomycetes</taxon>
        <taxon>Eurotiomycetidae</taxon>
        <taxon>Onygenales</taxon>
        <taxon>Ajellomycetaceae</taxon>
        <taxon>Histoplasma</taxon>
    </lineage>
</organism>
<dbReference type="VEuPathDB" id="FungiDB:I7I53_07188"/>
<dbReference type="AlphaFoldDB" id="A0A8A1LIZ5"/>
<name>A0A8A1LIZ5_AJEC8</name>
<proteinExistence type="predicted"/>
<protein>
    <submittedName>
        <fullName evidence="1">Uncharacterized protein</fullName>
    </submittedName>
</protein>
<reference evidence="1" key="1">
    <citation type="submission" date="2021-01" db="EMBL/GenBank/DDBJ databases">
        <title>Chromosome-level genome assembly of a human fungal pathogen reveals clustering of transcriptionally co-regulated genes.</title>
        <authorList>
            <person name="Voorhies M."/>
            <person name="Cohen S."/>
            <person name="Shea T.P."/>
            <person name="Petrus S."/>
            <person name="Munoz J.F."/>
            <person name="Poplawski S."/>
            <person name="Goldman W.E."/>
            <person name="Michael T."/>
            <person name="Cuomo C.A."/>
            <person name="Sil A."/>
            <person name="Beyhan S."/>
        </authorList>
    </citation>
    <scope>NUCLEOTIDE SEQUENCE</scope>
    <source>
        <strain evidence="1">H88</strain>
    </source>
</reference>
<dbReference type="EMBL" id="CP069103">
    <property type="protein sequence ID" value="QSS51767.1"/>
    <property type="molecule type" value="Genomic_DNA"/>
</dbReference>
<dbReference type="Proteomes" id="UP000663419">
    <property type="component" value="Chromosome 2"/>
</dbReference>
<sequence>MLRHDSYHNQHCSVSWLLARTAGLWASDLSNIPGTCTSSCRKQQSLSSEIVVLGTENAIRHTHTP</sequence>
<accession>A0A8A1LIZ5</accession>
<evidence type="ECO:0000313" key="1">
    <source>
        <dbReference type="EMBL" id="QSS51767.1"/>
    </source>
</evidence>
<evidence type="ECO:0000313" key="2">
    <source>
        <dbReference type="Proteomes" id="UP000663419"/>
    </source>
</evidence>